<evidence type="ECO:0000313" key="1">
    <source>
        <dbReference type="EMBL" id="MRI65669.1"/>
    </source>
</evidence>
<reference evidence="1 4" key="1">
    <citation type="submission" date="2019-10" db="EMBL/GenBank/DDBJ databases">
        <title>Gracilibacillus salitolerans sp. nov., a moderate halophile isolated from a saline soil in northwest China.</title>
        <authorList>
            <person name="Gan L."/>
        </authorList>
    </citation>
    <scope>NUCLEOTIDE SEQUENCE [LARGE SCALE GENOMIC DNA]</scope>
    <source>
        <strain evidence="1 4">TP2-8</strain>
    </source>
</reference>
<proteinExistence type="predicted"/>
<keyword evidence="4" id="KW-1185">Reference proteome</keyword>
<organism evidence="1 4">
    <name type="scientific">Gracilibacillus thailandensis</name>
    <dbReference type="NCBI Taxonomy" id="563735"/>
    <lineage>
        <taxon>Bacteria</taxon>
        <taxon>Bacillati</taxon>
        <taxon>Bacillota</taxon>
        <taxon>Bacilli</taxon>
        <taxon>Bacillales</taxon>
        <taxon>Bacillaceae</taxon>
        <taxon>Gracilibacillus</taxon>
    </lineage>
</organism>
<dbReference type="EMBL" id="WJEE01000006">
    <property type="protein sequence ID" value="MRI65669.1"/>
    <property type="molecule type" value="Genomic_DNA"/>
</dbReference>
<dbReference type="GO" id="GO:0005524">
    <property type="term" value="F:ATP binding"/>
    <property type="evidence" value="ECO:0007669"/>
    <property type="project" value="UniProtKB-KW"/>
</dbReference>
<dbReference type="EMBL" id="WJEE01000090">
    <property type="protein sequence ID" value="MRI68715.1"/>
    <property type="molecule type" value="Genomic_DNA"/>
</dbReference>
<keyword evidence="1" id="KW-0067">ATP-binding</keyword>
<dbReference type="Proteomes" id="UP000435187">
    <property type="component" value="Unassembled WGS sequence"/>
</dbReference>
<keyword evidence="1" id="KW-0547">Nucleotide-binding</keyword>
<sequence>DRLIHHSHLLVFNGESFRYKESLLQQ</sequence>
<comment type="caution">
    <text evidence="1">The sequence shown here is derived from an EMBL/GenBank/DDBJ whole genome shotgun (WGS) entry which is preliminary data.</text>
</comment>
<dbReference type="EMBL" id="WJEE01000038">
    <property type="protein sequence ID" value="MRI67715.1"/>
    <property type="molecule type" value="Genomic_DNA"/>
</dbReference>
<feature type="non-terminal residue" evidence="1">
    <location>
        <position position="1"/>
    </location>
</feature>
<gene>
    <name evidence="1" type="ORF">GH885_04800</name>
    <name evidence="2" type="ORF">GH885_15445</name>
    <name evidence="3" type="ORF">GH885_20630</name>
</gene>
<accession>A0A6N7R0G1</accession>
<protein>
    <submittedName>
        <fullName evidence="1">ATP-binding protein</fullName>
    </submittedName>
</protein>
<evidence type="ECO:0000313" key="4">
    <source>
        <dbReference type="Proteomes" id="UP000435187"/>
    </source>
</evidence>
<name>A0A6N7R0G1_9BACI</name>
<evidence type="ECO:0000313" key="2">
    <source>
        <dbReference type="EMBL" id="MRI67715.1"/>
    </source>
</evidence>
<dbReference type="AlphaFoldDB" id="A0A6N7R0G1"/>
<evidence type="ECO:0000313" key="3">
    <source>
        <dbReference type="EMBL" id="MRI68715.1"/>
    </source>
</evidence>